<feature type="binding site" evidence="17">
    <location>
        <begin position="69"/>
        <end position="74"/>
    </location>
    <ligand>
        <name>NAD(+)</name>
        <dbReference type="ChEBI" id="CHEBI:57540"/>
    </ligand>
</feature>
<comment type="cofactor">
    <cofactor evidence="17">
        <name>Co(2+)</name>
        <dbReference type="ChEBI" id="CHEBI:48828"/>
    </cofactor>
    <cofactor evidence="17">
        <name>Zn(2+)</name>
        <dbReference type="ChEBI" id="CHEBI:29105"/>
    </cofactor>
    <text evidence="17">Binds 1 divalent metal cation per subunit. Can use either Co(2+) or Zn(2+).</text>
</comment>
<evidence type="ECO:0000256" key="10">
    <source>
        <dbReference type="ARBA" id="ARBA00022723"/>
    </source>
</evidence>
<evidence type="ECO:0000256" key="6">
    <source>
        <dbReference type="ARBA" id="ARBA00013031"/>
    </source>
</evidence>
<keyword evidence="10 17" id="KW-0479">Metal-binding</keyword>
<sequence length="359" mass="40461">MEEMTVKSNHSSYPIYIGQGLRYQIRAYINKNYTNIFIITDDQVGSRYLEDVLHGFPTEENICHFTIPSGENSKSIEKFYSLQTEALKNGLDRQSLIIALGGGVVGDLAGFVAATFMRGIDYIQVPTTILAHDSSVGGKVAINHHFGKNLIGSFFSPVAVIYDVETLSTLPLHEIRSGYAEIIKEGLIANQKMFLSLLDHSLASIKPQQLEIYLKAGIQVKARIVEQDEKEANIRKFLNLGHTLGHALETIHGYGKITHGEAVANGLLFALHVSELEFQVQLPFYQLYQWLKDNNYPILSISKEEIIELMELMKNDKKSIGGKIQMVLLKEVENPVTVSIENTLMKHYIQTYLERMEKL</sequence>
<evidence type="ECO:0000259" key="19">
    <source>
        <dbReference type="Pfam" id="PF24621"/>
    </source>
</evidence>
<evidence type="ECO:0000256" key="4">
    <source>
        <dbReference type="ARBA" id="ARBA00004661"/>
    </source>
</evidence>
<comment type="function">
    <text evidence="17">Catalyzes the conversion of 3-deoxy-D-arabino-heptulosonate 7-phosphate (DAHP) to dehydroquinate (DHQ).</text>
</comment>
<feature type="binding site" evidence="17">
    <location>
        <begin position="127"/>
        <end position="128"/>
    </location>
    <ligand>
        <name>NAD(+)</name>
        <dbReference type="ChEBI" id="CHEBI:57540"/>
    </ligand>
</feature>
<name>A0ABQ5TLH1_9BACI</name>
<accession>A0ABQ5TLH1</accession>
<dbReference type="CDD" id="cd08195">
    <property type="entry name" value="DHQS"/>
    <property type="match status" value="1"/>
</dbReference>
<dbReference type="PANTHER" id="PTHR43622:SF7">
    <property type="entry name" value="3-DEHYDROQUINATE SYNTHASE, CHLOROPLASTIC"/>
    <property type="match status" value="1"/>
</dbReference>
<comment type="pathway">
    <text evidence="4 17">Metabolic intermediate biosynthesis; chorismate biosynthesis; chorismate from D-erythrose 4-phosphate and phosphoenolpyruvate: step 2/7.</text>
</comment>
<evidence type="ECO:0000256" key="17">
    <source>
        <dbReference type="HAMAP-Rule" id="MF_00110"/>
    </source>
</evidence>
<dbReference type="Pfam" id="PF24621">
    <property type="entry name" value="DHQS_C"/>
    <property type="match status" value="1"/>
</dbReference>
<keyword evidence="8 17" id="KW-0963">Cytoplasm</keyword>
<dbReference type="Gene3D" id="3.40.50.1970">
    <property type="match status" value="1"/>
</dbReference>
<keyword evidence="12 17" id="KW-0862">Zinc</keyword>
<dbReference type="Pfam" id="PF01761">
    <property type="entry name" value="DHQ_synthase"/>
    <property type="match status" value="1"/>
</dbReference>
<dbReference type="Proteomes" id="UP001275436">
    <property type="component" value="Unassembled WGS sequence"/>
</dbReference>
<keyword evidence="16 17" id="KW-0170">Cobalt</keyword>
<gene>
    <name evidence="17 20" type="primary">aroB</name>
    <name evidence="20" type="ORF">MACH08_22230</name>
</gene>
<feature type="binding site" evidence="17">
    <location>
        <position position="181"/>
    </location>
    <ligand>
        <name>Zn(2+)</name>
        <dbReference type="ChEBI" id="CHEBI:29105"/>
    </ligand>
</feature>
<evidence type="ECO:0000259" key="18">
    <source>
        <dbReference type="Pfam" id="PF01761"/>
    </source>
</evidence>
<evidence type="ECO:0000256" key="11">
    <source>
        <dbReference type="ARBA" id="ARBA00022741"/>
    </source>
</evidence>
<evidence type="ECO:0000256" key="1">
    <source>
        <dbReference type="ARBA" id="ARBA00001393"/>
    </source>
</evidence>
<evidence type="ECO:0000313" key="21">
    <source>
        <dbReference type="Proteomes" id="UP001275436"/>
    </source>
</evidence>
<comment type="cofactor">
    <cofactor evidence="2 17">
        <name>NAD(+)</name>
        <dbReference type="ChEBI" id="CHEBI:57540"/>
    </cofactor>
</comment>
<evidence type="ECO:0000256" key="7">
    <source>
        <dbReference type="ARBA" id="ARBA00017684"/>
    </source>
</evidence>
<evidence type="ECO:0000256" key="13">
    <source>
        <dbReference type="ARBA" id="ARBA00023027"/>
    </source>
</evidence>
<dbReference type="HAMAP" id="MF_00110">
    <property type="entry name" value="DHQ_synthase"/>
    <property type="match status" value="1"/>
</dbReference>
<dbReference type="InterPro" id="IPR030960">
    <property type="entry name" value="DHQS/DOIS_N"/>
</dbReference>
<comment type="subcellular location">
    <subcellularLocation>
        <location evidence="3 17">Cytoplasm</location>
    </subcellularLocation>
</comment>
<keyword evidence="9 17" id="KW-0028">Amino-acid biosynthesis</keyword>
<dbReference type="InterPro" id="IPR056179">
    <property type="entry name" value="DHQS_C"/>
</dbReference>
<feature type="binding site" evidence="17">
    <location>
        <position position="242"/>
    </location>
    <ligand>
        <name>Zn(2+)</name>
        <dbReference type="ChEBI" id="CHEBI:29105"/>
    </ligand>
</feature>
<keyword evidence="14 17" id="KW-0057">Aromatic amino acid biosynthesis</keyword>
<evidence type="ECO:0000256" key="3">
    <source>
        <dbReference type="ARBA" id="ARBA00004496"/>
    </source>
</evidence>
<dbReference type="RefSeq" id="WP_017796902.1">
    <property type="nucleotide sequence ID" value="NZ_BSKO01000001.1"/>
</dbReference>
<dbReference type="SUPFAM" id="SSF56796">
    <property type="entry name" value="Dehydroquinate synthase-like"/>
    <property type="match status" value="1"/>
</dbReference>
<dbReference type="PANTHER" id="PTHR43622">
    <property type="entry name" value="3-DEHYDROQUINATE SYNTHASE"/>
    <property type="match status" value="1"/>
</dbReference>
<evidence type="ECO:0000256" key="2">
    <source>
        <dbReference type="ARBA" id="ARBA00001911"/>
    </source>
</evidence>
<keyword evidence="13 17" id="KW-0520">NAD</keyword>
<feature type="binding site" evidence="17">
    <location>
        <begin position="166"/>
        <end position="169"/>
    </location>
    <ligand>
        <name>NAD(+)</name>
        <dbReference type="ChEBI" id="CHEBI:57540"/>
    </ligand>
</feature>
<evidence type="ECO:0000256" key="9">
    <source>
        <dbReference type="ARBA" id="ARBA00022605"/>
    </source>
</evidence>
<keyword evidence="15 17" id="KW-0456">Lyase</keyword>
<dbReference type="InterPro" id="IPR016037">
    <property type="entry name" value="DHQ_synth_AroB"/>
</dbReference>
<protein>
    <recommendedName>
        <fullName evidence="7 17">3-dehydroquinate synthase</fullName>
        <shortName evidence="17">DHQS</shortName>
        <ecNumber evidence="6 17">4.2.3.4</ecNumber>
    </recommendedName>
</protein>
<reference evidence="20 21" key="1">
    <citation type="submission" date="2023-02" db="EMBL/GenBank/DDBJ databases">
        <title>Oceanobacillus kimchii IFOP_LL358 isolated form Alexandrium catenella lab strain.</title>
        <authorList>
            <person name="Gajardo G."/>
            <person name="Ueki S."/>
            <person name="Maruyama F."/>
        </authorList>
    </citation>
    <scope>NUCLEOTIDE SEQUENCE [LARGE SCALE GENOMIC DNA]</scope>
    <source>
        <strain evidence="20 21">IFOP_LL358</strain>
    </source>
</reference>
<dbReference type="PIRSF" id="PIRSF001455">
    <property type="entry name" value="DHQ_synth"/>
    <property type="match status" value="1"/>
</dbReference>
<organism evidence="20 21">
    <name type="scientific">Oceanobacillus kimchii</name>
    <dbReference type="NCBI Taxonomy" id="746691"/>
    <lineage>
        <taxon>Bacteria</taxon>
        <taxon>Bacillati</taxon>
        <taxon>Bacillota</taxon>
        <taxon>Bacilli</taxon>
        <taxon>Bacillales</taxon>
        <taxon>Bacillaceae</taxon>
        <taxon>Oceanobacillus</taxon>
    </lineage>
</organism>
<dbReference type="EC" id="4.2.3.4" evidence="6 17"/>
<comment type="caution">
    <text evidence="20">The sequence shown here is derived from an EMBL/GenBank/DDBJ whole genome shotgun (WGS) entry which is preliminary data.</text>
</comment>
<comment type="catalytic activity">
    <reaction evidence="1 17">
        <text>7-phospho-2-dehydro-3-deoxy-D-arabino-heptonate = 3-dehydroquinate + phosphate</text>
        <dbReference type="Rhea" id="RHEA:21968"/>
        <dbReference type="ChEBI" id="CHEBI:32364"/>
        <dbReference type="ChEBI" id="CHEBI:43474"/>
        <dbReference type="ChEBI" id="CHEBI:58394"/>
        <dbReference type="EC" id="4.2.3.4"/>
    </reaction>
</comment>
<dbReference type="NCBIfam" id="TIGR01357">
    <property type="entry name" value="aroB"/>
    <property type="match status" value="1"/>
</dbReference>
<evidence type="ECO:0000313" key="20">
    <source>
        <dbReference type="EMBL" id="GLO66439.1"/>
    </source>
</evidence>
<dbReference type="InterPro" id="IPR050071">
    <property type="entry name" value="Dehydroquinate_synthase"/>
</dbReference>
<dbReference type="EMBL" id="BSKO01000001">
    <property type="protein sequence ID" value="GLO66439.1"/>
    <property type="molecule type" value="Genomic_DNA"/>
</dbReference>
<evidence type="ECO:0000256" key="12">
    <source>
        <dbReference type="ARBA" id="ARBA00022833"/>
    </source>
</evidence>
<feature type="binding site" evidence="17">
    <location>
        <begin position="103"/>
        <end position="107"/>
    </location>
    <ligand>
        <name>NAD(+)</name>
        <dbReference type="ChEBI" id="CHEBI:57540"/>
    </ligand>
</feature>
<keyword evidence="11 17" id="KW-0547">Nucleotide-binding</keyword>
<dbReference type="InterPro" id="IPR030963">
    <property type="entry name" value="DHQ_synth_fam"/>
</dbReference>
<feature type="binding site" evidence="17">
    <location>
        <position position="139"/>
    </location>
    <ligand>
        <name>NAD(+)</name>
        <dbReference type="ChEBI" id="CHEBI:57540"/>
    </ligand>
</feature>
<feature type="domain" description="3-dehydroquinate synthase N-terminal" evidence="18">
    <location>
        <begin position="65"/>
        <end position="176"/>
    </location>
</feature>
<evidence type="ECO:0000256" key="5">
    <source>
        <dbReference type="ARBA" id="ARBA00005412"/>
    </source>
</evidence>
<evidence type="ECO:0000256" key="16">
    <source>
        <dbReference type="ARBA" id="ARBA00023285"/>
    </source>
</evidence>
<proteinExistence type="inferred from homology"/>
<feature type="binding site" evidence="17">
    <location>
        <position position="148"/>
    </location>
    <ligand>
        <name>NAD(+)</name>
        <dbReference type="ChEBI" id="CHEBI:57540"/>
    </ligand>
</feature>
<evidence type="ECO:0000256" key="14">
    <source>
        <dbReference type="ARBA" id="ARBA00023141"/>
    </source>
</evidence>
<comment type="similarity">
    <text evidence="5 17">Belongs to the sugar phosphate cyclases superfamily. Dehydroquinate synthase family.</text>
</comment>
<evidence type="ECO:0000256" key="15">
    <source>
        <dbReference type="ARBA" id="ARBA00023239"/>
    </source>
</evidence>
<dbReference type="Gene3D" id="1.20.1090.10">
    <property type="entry name" value="Dehydroquinate synthase-like - alpha domain"/>
    <property type="match status" value="1"/>
</dbReference>
<evidence type="ECO:0000256" key="8">
    <source>
        <dbReference type="ARBA" id="ARBA00022490"/>
    </source>
</evidence>
<feature type="binding site" evidence="17">
    <location>
        <position position="259"/>
    </location>
    <ligand>
        <name>Zn(2+)</name>
        <dbReference type="ChEBI" id="CHEBI:29105"/>
    </ligand>
</feature>
<keyword evidence="21" id="KW-1185">Reference proteome</keyword>
<feature type="domain" description="3-dehydroquinate synthase C-terminal" evidence="19">
    <location>
        <begin position="178"/>
        <end position="319"/>
    </location>
</feature>